<proteinExistence type="predicted"/>
<gene>
    <name evidence="1" type="ORF">V8G54_028761</name>
</gene>
<accession>A0AAQ3RLZ7</accession>
<dbReference type="Proteomes" id="UP001374535">
    <property type="component" value="Chromosome 9"/>
</dbReference>
<dbReference type="EMBL" id="CP144692">
    <property type="protein sequence ID" value="WVY96610.1"/>
    <property type="molecule type" value="Genomic_DNA"/>
</dbReference>
<sequence>MTPTLTLVPTFFPNLKQTSPAGTDEKSPKPVLFTSCNLFSITKTFKICSTCPGLTPPGKTSLPKVLVHSRIASRVAIFFREISFKQTSDRASMSCVSSLPSVYHSPPVISLEGSNSMAINTFLASFGCSQLP</sequence>
<evidence type="ECO:0000313" key="1">
    <source>
        <dbReference type="EMBL" id="WVY96610.1"/>
    </source>
</evidence>
<organism evidence="1 2">
    <name type="scientific">Vigna mungo</name>
    <name type="common">Black gram</name>
    <name type="synonym">Phaseolus mungo</name>
    <dbReference type="NCBI Taxonomy" id="3915"/>
    <lineage>
        <taxon>Eukaryota</taxon>
        <taxon>Viridiplantae</taxon>
        <taxon>Streptophyta</taxon>
        <taxon>Embryophyta</taxon>
        <taxon>Tracheophyta</taxon>
        <taxon>Spermatophyta</taxon>
        <taxon>Magnoliopsida</taxon>
        <taxon>eudicotyledons</taxon>
        <taxon>Gunneridae</taxon>
        <taxon>Pentapetalae</taxon>
        <taxon>rosids</taxon>
        <taxon>fabids</taxon>
        <taxon>Fabales</taxon>
        <taxon>Fabaceae</taxon>
        <taxon>Papilionoideae</taxon>
        <taxon>50 kb inversion clade</taxon>
        <taxon>NPAAA clade</taxon>
        <taxon>indigoferoid/millettioid clade</taxon>
        <taxon>Phaseoleae</taxon>
        <taxon>Vigna</taxon>
    </lineage>
</organism>
<dbReference type="AlphaFoldDB" id="A0AAQ3RLZ7"/>
<evidence type="ECO:0000313" key="2">
    <source>
        <dbReference type="Proteomes" id="UP001374535"/>
    </source>
</evidence>
<protein>
    <submittedName>
        <fullName evidence="1">Uncharacterized protein</fullName>
    </submittedName>
</protein>
<reference evidence="1 2" key="1">
    <citation type="journal article" date="2023" name="Life. Sci Alliance">
        <title>Evolutionary insights into 3D genome organization and epigenetic landscape of Vigna mungo.</title>
        <authorList>
            <person name="Junaid A."/>
            <person name="Singh B."/>
            <person name="Bhatia S."/>
        </authorList>
    </citation>
    <scope>NUCLEOTIDE SEQUENCE [LARGE SCALE GENOMIC DNA]</scope>
    <source>
        <strain evidence="1">Urdbean</strain>
    </source>
</reference>
<name>A0AAQ3RLZ7_VIGMU</name>
<keyword evidence="2" id="KW-1185">Reference proteome</keyword>